<gene>
    <name evidence="2" type="ORF">RU87_GL001575</name>
</gene>
<dbReference type="AlphaFoldDB" id="A0A2A5RZP9"/>
<evidence type="ECO:0000313" key="3">
    <source>
        <dbReference type="Proteomes" id="UP000242246"/>
    </source>
</evidence>
<protein>
    <submittedName>
        <fullName evidence="2">Uncharacterized protein</fullName>
    </submittedName>
</protein>
<name>A0A2A5RZP9_9LACT</name>
<evidence type="ECO:0000256" key="1">
    <source>
        <dbReference type="SAM" id="Coils"/>
    </source>
</evidence>
<dbReference type="Proteomes" id="UP000242246">
    <property type="component" value="Unassembled WGS sequence"/>
</dbReference>
<feature type="coiled-coil region" evidence="1">
    <location>
        <begin position="115"/>
        <end position="142"/>
    </location>
</feature>
<dbReference type="STRING" id="1348632.GCA_001591745_00959"/>
<reference evidence="2 3" key="1">
    <citation type="submission" date="2014-12" db="EMBL/GenBank/DDBJ databases">
        <title>Draft genome sequences of 10 type strains of Lactococcus.</title>
        <authorList>
            <person name="Sun Z."/>
            <person name="Zhong Z."/>
            <person name="Liu W."/>
            <person name="Zhang W."/>
            <person name="Zhang H."/>
        </authorList>
    </citation>
    <scope>NUCLEOTIDE SEQUENCE [LARGE SCALE GENOMIC DNA]</scope>
    <source>
        <strain evidence="2 3">DSM 20686</strain>
    </source>
</reference>
<comment type="caution">
    <text evidence="2">The sequence shown here is derived from an EMBL/GenBank/DDBJ whole genome shotgun (WGS) entry which is preliminary data.</text>
</comment>
<dbReference type="EMBL" id="JXJX01000007">
    <property type="protein sequence ID" value="PCS06722.1"/>
    <property type="molecule type" value="Genomic_DNA"/>
</dbReference>
<evidence type="ECO:0000313" key="2">
    <source>
        <dbReference type="EMBL" id="PCS06722.1"/>
    </source>
</evidence>
<keyword evidence="1" id="KW-0175">Coiled coil</keyword>
<dbReference type="RefSeq" id="WP_068162347.1">
    <property type="nucleotide sequence ID" value="NZ_JXJX01000007.1"/>
</dbReference>
<sequence length="224" mass="26792">MPKIVREDDNFSSFIWKDLPLEALAFVHENYFSDEMTVDEYIKIYFLNNIKYFKYEADRLFEEAKEKAISEGTFPEILNQVWTRQVIKKSDTTSENELKTLFSPNKSKDKSVVERRIMTQKMQQIENELEDLSRMGRNFEENNLAFISSTQTLFNTLDELASQTSQHDQNEAYQEQAIFYELKQMLLSSINLQNDMLKEKSRKIKIEKEDIFEKIYKERNNLVW</sequence>
<keyword evidence="3" id="KW-1185">Reference proteome</keyword>
<accession>A0A2A5RZP9</accession>
<organism evidence="2 3">
    <name type="scientific">Pseudolactococcus plantarum</name>
    <dbReference type="NCBI Taxonomy" id="1365"/>
    <lineage>
        <taxon>Bacteria</taxon>
        <taxon>Bacillati</taxon>
        <taxon>Bacillota</taxon>
        <taxon>Bacilli</taxon>
        <taxon>Lactobacillales</taxon>
        <taxon>Streptococcaceae</taxon>
        <taxon>Pseudolactococcus</taxon>
    </lineage>
</organism>
<proteinExistence type="predicted"/>